<evidence type="ECO:0000313" key="4">
    <source>
        <dbReference type="Proteomes" id="UP000192569"/>
    </source>
</evidence>
<accession>A0A1W1VTI4</accession>
<dbReference type="InterPro" id="IPR049067">
    <property type="entry name" value="MreB-like_C"/>
</dbReference>
<reference evidence="3 4" key="1">
    <citation type="submission" date="2017-04" db="EMBL/GenBank/DDBJ databases">
        <authorList>
            <person name="Afonso C.L."/>
            <person name="Miller P.J."/>
            <person name="Scott M.A."/>
            <person name="Spackman E."/>
            <person name="Goraichik I."/>
            <person name="Dimitrov K.M."/>
            <person name="Suarez D.L."/>
            <person name="Swayne D.E."/>
        </authorList>
    </citation>
    <scope>NUCLEOTIDE SEQUENCE [LARGE SCALE GENOMIC DNA]</scope>
    <source>
        <strain evidence="3 4">ToBE</strain>
    </source>
</reference>
<dbReference type="SUPFAM" id="SSF53067">
    <property type="entry name" value="Actin-like ATPase domain"/>
    <property type="match status" value="2"/>
</dbReference>
<feature type="domain" description="Actin-like protein N-terminal" evidence="1">
    <location>
        <begin position="4"/>
        <end position="155"/>
    </location>
</feature>
<protein>
    <submittedName>
        <fullName evidence="3">Plasmid segregation protein ParM</fullName>
    </submittedName>
</protein>
<name>A0A1W1VTI4_9FIRM</name>
<evidence type="ECO:0000313" key="3">
    <source>
        <dbReference type="EMBL" id="SMB96682.1"/>
    </source>
</evidence>
<evidence type="ECO:0000259" key="2">
    <source>
        <dbReference type="Pfam" id="PF21522"/>
    </source>
</evidence>
<dbReference type="OrthoDB" id="5412507at2"/>
<dbReference type="AlphaFoldDB" id="A0A1W1VTI4"/>
<dbReference type="Proteomes" id="UP000192569">
    <property type="component" value="Chromosome I"/>
</dbReference>
<dbReference type="STRING" id="698762.SAMN00808754_1585"/>
<dbReference type="RefSeq" id="WP_084665198.1">
    <property type="nucleotide sequence ID" value="NZ_LT838272.1"/>
</dbReference>
<dbReference type="CDD" id="cd24025">
    <property type="entry name" value="ASKHA_NBD_ParM_pCBH-like"/>
    <property type="match status" value="1"/>
</dbReference>
<proteinExistence type="predicted"/>
<sequence length="334" mass="36447">MLLAVDQGYGYTKAVAGGKKVVFPSVISPAGETDLGLGKISWGHLVTVRSQSSTVRRQYFVGDLALKCGVAAQLTLARNKLSREISDLLLLTAAYLAGAEGQVTLAYGLPIAYYRHQRDEARRSLQGMAAYVCVDNGPEKYISFGHVAVFPQGVGALFSVDRLPEEGLVGLLDIGFYTTDYLLVEVRKDRVDPLPNYFGSIEIGVSSAMKAFGERFLKVTGRPLSLVEIQELWGRSRITFEGEKLELEPMQNESRIAVAQAIVEGVSAAWAQKSSYVDVIYLAGGGGLEFLPVLRQMLRKDVILVPEPQYANALGFCRMALRQLGVDNRSAGYI</sequence>
<dbReference type="InterPro" id="IPR043129">
    <property type="entry name" value="ATPase_NBD"/>
</dbReference>
<dbReference type="Gene3D" id="3.30.420.40">
    <property type="match status" value="2"/>
</dbReference>
<gene>
    <name evidence="3" type="ORF">SAMN00808754_1585</name>
</gene>
<keyword evidence="4" id="KW-1185">Reference proteome</keyword>
<organism evidence="3 4">
    <name type="scientific">Thermanaeromonas toyohensis ToBE</name>
    <dbReference type="NCBI Taxonomy" id="698762"/>
    <lineage>
        <taxon>Bacteria</taxon>
        <taxon>Bacillati</taxon>
        <taxon>Bacillota</taxon>
        <taxon>Clostridia</taxon>
        <taxon>Neomoorellales</taxon>
        <taxon>Neomoorellaceae</taxon>
        <taxon>Thermanaeromonas</taxon>
    </lineage>
</organism>
<dbReference type="InterPro" id="IPR040607">
    <property type="entry name" value="ALP_N"/>
</dbReference>
<dbReference type="EMBL" id="LT838272">
    <property type="protein sequence ID" value="SMB96682.1"/>
    <property type="molecule type" value="Genomic_DNA"/>
</dbReference>
<evidence type="ECO:0000259" key="1">
    <source>
        <dbReference type="Pfam" id="PF17989"/>
    </source>
</evidence>
<feature type="domain" description="Actin homologue MreB-like C-terminal" evidence="2">
    <location>
        <begin position="171"/>
        <end position="290"/>
    </location>
</feature>
<dbReference type="Pfam" id="PF21522">
    <property type="entry name" value="MreB-like_C"/>
    <property type="match status" value="1"/>
</dbReference>
<dbReference type="Pfam" id="PF17989">
    <property type="entry name" value="ALP_N"/>
    <property type="match status" value="1"/>
</dbReference>